<evidence type="ECO:0000256" key="1">
    <source>
        <dbReference type="ARBA" id="ARBA00006739"/>
    </source>
</evidence>
<evidence type="ECO:0000313" key="8">
    <source>
        <dbReference type="Proteomes" id="UP000232806"/>
    </source>
</evidence>
<dbReference type="InterPro" id="IPR001173">
    <property type="entry name" value="Glyco_trans_2-like"/>
</dbReference>
<dbReference type="PANTHER" id="PTHR43179:SF12">
    <property type="entry name" value="GALACTOFURANOSYLTRANSFERASE GLFT2"/>
    <property type="match status" value="1"/>
</dbReference>
<dbReference type="GeneID" id="35124444"/>
<dbReference type="Pfam" id="PF13641">
    <property type="entry name" value="Glyco_tranf_2_3"/>
    <property type="match status" value="1"/>
</dbReference>
<evidence type="ECO:0000313" key="7">
    <source>
        <dbReference type="EMBL" id="NMO09040.1"/>
    </source>
</evidence>
<name>A0A2H4VEC5_9EURY</name>
<dbReference type="Gene3D" id="3.90.550.10">
    <property type="entry name" value="Spore Coat Polysaccharide Biosynthesis Protein SpsA, Chain A"/>
    <property type="match status" value="1"/>
</dbReference>
<keyword evidence="2" id="KW-0328">Glycosyltransferase</keyword>
<dbReference type="RefSeq" id="WP_100906430.1">
    <property type="nucleotide sequence ID" value="NZ_CP017766.1"/>
</dbReference>
<dbReference type="Proteomes" id="UP000591058">
    <property type="component" value="Unassembled WGS sequence"/>
</dbReference>
<dbReference type="CDD" id="cd04186">
    <property type="entry name" value="GT_2_like_c"/>
    <property type="match status" value="1"/>
</dbReference>
<evidence type="ECO:0000256" key="4">
    <source>
        <dbReference type="SAM" id="Phobius"/>
    </source>
</evidence>
<dbReference type="GO" id="GO:0016757">
    <property type="term" value="F:glycosyltransferase activity"/>
    <property type="evidence" value="ECO:0007669"/>
    <property type="project" value="UniProtKB-KW"/>
</dbReference>
<proteinExistence type="inferred from homology"/>
<evidence type="ECO:0000256" key="2">
    <source>
        <dbReference type="ARBA" id="ARBA00022676"/>
    </source>
</evidence>
<protein>
    <submittedName>
        <fullName evidence="7">Glycosyltransferase family 2 protein</fullName>
    </submittedName>
</protein>
<feature type="transmembrane region" description="Helical" evidence="4">
    <location>
        <begin position="300"/>
        <end position="316"/>
    </location>
</feature>
<evidence type="ECO:0000256" key="3">
    <source>
        <dbReference type="ARBA" id="ARBA00022679"/>
    </source>
</evidence>
<reference evidence="7 9" key="2">
    <citation type="submission" date="2020-04" db="EMBL/GenBank/DDBJ databases">
        <title>Draft genome of Methanobacterium subterraneum isolated from animal feces.</title>
        <authorList>
            <person name="Ouboter H.T."/>
            <person name="Berger S."/>
            <person name="Gungor E."/>
            <person name="Jetten M.S.M."/>
            <person name="Welte C.U."/>
        </authorList>
    </citation>
    <scope>NUCLEOTIDE SEQUENCE [LARGE SCALE GENOMIC DNA]</scope>
    <source>
        <strain evidence="7">HO_2020</strain>
    </source>
</reference>
<keyword evidence="4" id="KW-0812">Transmembrane</keyword>
<feature type="domain" description="Glycosyltransferase 2-like" evidence="5">
    <location>
        <begin position="9"/>
        <end position="58"/>
    </location>
</feature>
<dbReference type="Pfam" id="PF00535">
    <property type="entry name" value="Glycos_transf_2"/>
    <property type="match status" value="1"/>
</dbReference>
<accession>A0A2H4VEC5</accession>
<dbReference type="Proteomes" id="UP000232806">
    <property type="component" value="Chromosome"/>
</dbReference>
<organism evidence="6 8">
    <name type="scientific">Methanobacterium subterraneum</name>
    <dbReference type="NCBI Taxonomy" id="59277"/>
    <lineage>
        <taxon>Archaea</taxon>
        <taxon>Methanobacteriati</taxon>
        <taxon>Methanobacteriota</taxon>
        <taxon>Methanomada group</taxon>
        <taxon>Methanobacteria</taxon>
        <taxon>Methanobacteriales</taxon>
        <taxon>Methanobacteriaceae</taxon>
        <taxon>Methanobacterium</taxon>
    </lineage>
</organism>
<dbReference type="InterPro" id="IPR029044">
    <property type="entry name" value="Nucleotide-diphossugar_trans"/>
</dbReference>
<evidence type="ECO:0000313" key="6">
    <source>
        <dbReference type="EMBL" id="AUB56449.1"/>
    </source>
</evidence>
<dbReference type="SUPFAM" id="SSF53448">
    <property type="entry name" value="Nucleotide-diphospho-sugar transferases"/>
    <property type="match status" value="1"/>
</dbReference>
<keyword evidence="4" id="KW-1133">Transmembrane helix</keyword>
<keyword evidence="3 7" id="KW-0808">Transferase</keyword>
<evidence type="ECO:0000259" key="5">
    <source>
        <dbReference type="Pfam" id="PF00535"/>
    </source>
</evidence>
<evidence type="ECO:0000313" key="9">
    <source>
        <dbReference type="Proteomes" id="UP000591058"/>
    </source>
</evidence>
<dbReference type="AlphaFoldDB" id="A0A2H4VEC5"/>
<comment type="similarity">
    <text evidence="1">Belongs to the glycosyltransferase 2 family.</text>
</comment>
<dbReference type="EMBL" id="JABBYL010000014">
    <property type="protein sequence ID" value="NMO09040.1"/>
    <property type="molecule type" value="Genomic_DNA"/>
</dbReference>
<dbReference type="EMBL" id="CP017766">
    <property type="protein sequence ID" value="AUB56449.1"/>
    <property type="molecule type" value="Genomic_DNA"/>
</dbReference>
<dbReference type="OrthoDB" id="46222at2157"/>
<reference evidence="6 8" key="1">
    <citation type="submission" date="2016-10" db="EMBL/GenBank/DDBJ databases">
        <title>Comparative genomics between deep and shallow subseafloor isolates.</title>
        <authorList>
            <person name="Ishii S."/>
            <person name="Miller J.R."/>
            <person name="Sutton G."/>
            <person name="Suzuki S."/>
            <person name="Methe B."/>
            <person name="Inagaki F."/>
            <person name="Imachi H."/>
        </authorList>
    </citation>
    <scope>NUCLEOTIDE SEQUENCE [LARGE SCALE GENOMIC DNA]</scope>
    <source>
        <strain evidence="6 8">MO-MB1</strain>
    </source>
</reference>
<sequence>MNSTDPHVSIIILNWNGWEDTLECLESLYAIDYENYNVIVVDNGSQDDSVEKIRDYCSGNLETESPFFRYNPLNKPINLIEFDKDDVDEEEISSKVSAESLNLYLLKNDKNHGFADGNNIGIDFALNNLTTDYLMLLNNDTTVDKDLIGPLLKTTESDPKIGLVGPKIYSYDRPSEIQTVGFSIKWSRGEIVSIGHTELDEGQYDKITNVDCVSGCLMLIKKELILEMGKFLDHEYFLYYEDMDSCVRTRKLGYEIYVVPNSKIWHKTSSTSKKAAQTAGYYTSRNVFIFMKKYSQKNQYRLFLVYFFIYKLWYSIGLNTVYYRDLKAFIPILRGTKEGLAWKK</sequence>
<dbReference type="PANTHER" id="PTHR43179">
    <property type="entry name" value="RHAMNOSYLTRANSFERASE WBBL"/>
    <property type="match status" value="1"/>
</dbReference>
<gene>
    <name evidence="6" type="ORF">BK007_10790</name>
    <name evidence="7" type="ORF">HG719_04205</name>
</gene>
<keyword evidence="4" id="KW-0472">Membrane</keyword>